<dbReference type="PRINTS" id="PR00599">
    <property type="entry name" value="MAPEPTIDASE"/>
</dbReference>
<evidence type="ECO:0000259" key="3">
    <source>
        <dbReference type="Pfam" id="PF00557"/>
    </source>
</evidence>
<dbReference type="PANTHER" id="PTHR46112">
    <property type="entry name" value="AMINOPEPTIDASE"/>
    <property type="match status" value="1"/>
</dbReference>
<evidence type="ECO:0000256" key="1">
    <source>
        <dbReference type="ARBA" id="ARBA00022723"/>
    </source>
</evidence>
<dbReference type="GO" id="GO:0004177">
    <property type="term" value="F:aminopeptidase activity"/>
    <property type="evidence" value="ECO:0007669"/>
    <property type="project" value="UniProtKB-KW"/>
</dbReference>
<proteinExistence type="predicted"/>
<dbReference type="Gene3D" id="3.90.230.10">
    <property type="entry name" value="Creatinase/methionine aminopeptidase superfamily"/>
    <property type="match status" value="1"/>
</dbReference>
<dbReference type="InterPro" id="IPR000587">
    <property type="entry name" value="Creatinase_N"/>
</dbReference>
<sequence>MSGERRQRLAPRLAEAGLDALLVWSSPNRRYLSGFTGSSAYLLAGADGRGLLLTDFRYLEQAAAQAPGWTVIRHGRDVWSDLAGQAAAAGWRTVGVEADHVTLAAFRRLEAAGEARGITWRPVSGLVEGLRLVKTPDEVEAVRAAAALARRALEAVWPRLVPGVSEAEVALELECTMRRLGAEAEAFPTIVASGPRGSLPHARPGPRRLEAGDLVTIDFGARLDGYHSDETVTVGIGAAAAAHPLRPVYEVVRRAQAAGIAAIRPGVPASAVDRAARGVIEEAGYGEAFGHSTGHGVGLEVHEAPWAAAQPPVDYVLEPGMILTVEPGIYLPGRGGVRLEDTLVVTETGCERLTTWDKDWRTT</sequence>
<dbReference type="SUPFAM" id="SSF53092">
    <property type="entry name" value="Creatinase/prolidase N-terminal domain"/>
    <property type="match status" value="1"/>
</dbReference>
<evidence type="ECO:0000313" key="5">
    <source>
        <dbReference type="EMBL" id="CAB1128919.1"/>
    </source>
</evidence>
<keyword evidence="2 5" id="KW-0378">Hydrolase</keyword>
<dbReference type="KEGG" id="hfv:R50_1413"/>
<gene>
    <name evidence="5" type="primary">papA</name>
    <name evidence="5" type="ORF">R50_1413</name>
</gene>
<dbReference type="GO" id="GO:0008235">
    <property type="term" value="F:metalloexopeptidase activity"/>
    <property type="evidence" value="ECO:0007669"/>
    <property type="project" value="UniProtKB-ARBA"/>
</dbReference>
<dbReference type="EC" id="3.4.-.-" evidence="5"/>
<dbReference type="CDD" id="cd01092">
    <property type="entry name" value="APP-like"/>
    <property type="match status" value="1"/>
</dbReference>
<organism evidence="5 6">
    <name type="scientific">Candidatus Hydrogenisulfobacillus filiaventi</name>
    <dbReference type="NCBI Taxonomy" id="2707344"/>
    <lineage>
        <taxon>Bacteria</taxon>
        <taxon>Bacillati</taxon>
        <taxon>Bacillota</taxon>
        <taxon>Clostridia</taxon>
        <taxon>Eubacteriales</taxon>
        <taxon>Clostridiales Family XVII. Incertae Sedis</taxon>
        <taxon>Candidatus Hydrogenisulfobacillus</taxon>
    </lineage>
</organism>
<keyword evidence="5" id="KW-0031">Aminopeptidase</keyword>
<dbReference type="EMBL" id="LR778114">
    <property type="protein sequence ID" value="CAB1128919.1"/>
    <property type="molecule type" value="Genomic_DNA"/>
</dbReference>
<dbReference type="InterPro" id="IPR001714">
    <property type="entry name" value="Pept_M24_MAP"/>
</dbReference>
<dbReference type="Gene3D" id="3.40.350.10">
    <property type="entry name" value="Creatinase/prolidase N-terminal domain"/>
    <property type="match status" value="1"/>
</dbReference>
<dbReference type="InterPro" id="IPR001131">
    <property type="entry name" value="Peptidase_M24B_aminopep-P_CS"/>
</dbReference>
<feature type="domain" description="Creatinase N-terminal" evidence="4">
    <location>
        <begin position="5"/>
        <end position="133"/>
    </location>
</feature>
<name>A0A6F8ZG05_9FIRM</name>
<dbReference type="Proteomes" id="UP000503399">
    <property type="component" value="Chromosome"/>
</dbReference>
<protein>
    <submittedName>
        <fullName evidence="5">Aminopeptidase (Met-Xaa and Xaa-Pro, Xaa-Pro-Xaa)</fullName>
        <ecNumber evidence="5">3.4.-.-</ecNumber>
    </submittedName>
</protein>
<dbReference type="InterPro" id="IPR036005">
    <property type="entry name" value="Creatinase/aminopeptidase-like"/>
</dbReference>
<dbReference type="InterPro" id="IPR050659">
    <property type="entry name" value="Peptidase_M24B"/>
</dbReference>
<evidence type="ECO:0000256" key="2">
    <source>
        <dbReference type="ARBA" id="ARBA00022801"/>
    </source>
</evidence>
<dbReference type="AlphaFoldDB" id="A0A6F8ZG05"/>
<keyword evidence="5" id="KW-0645">Protease</keyword>
<feature type="domain" description="Peptidase M24" evidence="3">
    <location>
        <begin position="140"/>
        <end position="347"/>
    </location>
</feature>
<dbReference type="Pfam" id="PF01321">
    <property type="entry name" value="Creatinase_N"/>
    <property type="match status" value="1"/>
</dbReference>
<dbReference type="GO" id="GO:0046872">
    <property type="term" value="F:metal ion binding"/>
    <property type="evidence" value="ECO:0007669"/>
    <property type="project" value="UniProtKB-KW"/>
</dbReference>
<dbReference type="InterPro" id="IPR000994">
    <property type="entry name" value="Pept_M24"/>
</dbReference>
<dbReference type="PROSITE" id="PS00491">
    <property type="entry name" value="PROLINE_PEPTIDASE"/>
    <property type="match status" value="1"/>
</dbReference>
<keyword evidence="6" id="KW-1185">Reference proteome</keyword>
<accession>A0A6F8ZG05</accession>
<reference evidence="5 6" key="1">
    <citation type="submission" date="2020-02" db="EMBL/GenBank/DDBJ databases">
        <authorList>
            <person name="Hogendoorn C."/>
        </authorList>
    </citation>
    <scope>NUCLEOTIDE SEQUENCE [LARGE SCALE GENOMIC DNA]</scope>
    <source>
        <strain evidence="5">R501</strain>
    </source>
</reference>
<evidence type="ECO:0000313" key="6">
    <source>
        <dbReference type="Proteomes" id="UP000503399"/>
    </source>
</evidence>
<dbReference type="PANTHER" id="PTHR46112:SF3">
    <property type="entry name" value="AMINOPEPTIDASE YPDF"/>
    <property type="match status" value="1"/>
</dbReference>
<keyword evidence="1" id="KW-0479">Metal-binding</keyword>
<dbReference type="InterPro" id="IPR029149">
    <property type="entry name" value="Creatin/AminoP/Spt16_N"/>
</dbReference>
<dbReference type="SUPFAM" id="SSF55920">
    <property type="entry name" value="Creatinase/aminopeptidase"/>
    <property type="match status" value="1"/>
</dbReference>
<evidence type="ECO:0000259" key="4">
    <source>
        <dbReference type="Pfam" id="PF01321"/>
    </source>
</evidence>
<dbReference type="Pfam" id="PF00557">
    <property type="entry name" value="Peptidase_M24"/>
    <property type="match status" value="1"/>
</dbReference>